<dbReference type="STRING" id="1715693.PH7735_01301"/>
<dbReference type="InterPro" id="IPR018511">
    <property type="entry name" value="Hemolysin-typ_Ca-bd_CS"/>
</dbReference>
<name>A0A0P1I5B2_9RHOB</name>
<reference evidence="5" key="1">
    <citation type="submission" date="2015-09" db="EMBL/GenBank/DDBJ databases">
        <authorList>
            <person name="Rodrigo-Torres Lidia"/>
            <person name="Arahal R.David."/>
        </authorList>
    </citation>
    <scope>NUCLEOTIDE SEQUENCE [LARGE SCALE GENOMIC DNA]</scope>
    <source>
        <strain evidence="5">CECT 7735</strain>
    </source>
</reference>
<evidence type="ECO:0000313" key="5">
    <source>
        <dbReference type="Proteomes" id="UP000051870"/>
    </source>
</evidence>
<organism evidence="4 5">
    <name type="scientific">Shimia thalassica</name>
    <dbReference type="NCBI Taxonomy" id="1715693"/>
    <lineage>
        <taxon>Bacteria</taxon>
        <taxon>Pseudomonadati</taxon>
        <taxon>Pseudomonadota</taxon>
        <taxon>Alphaproteobacteria</taxon>
        <taxon>Rhodobacterales</taxon>
        <taxon>Roseobacteraceae</taxon>
    </lineage>
</organism>
<dbReference type="SMART" id="SM00159">
    <property type="entry name" value="PTX"/>
    <property type="match status" value="1"/>
</dbReference>
<dbReference type="InterPro" id="IPR050557">
    <property type="entry name" value="RTX_toxin/Mannuronan_C5-epim"/>
</dbReference>
<feature type="domain" description="Pentraxin (PTX)" evidence="3">
    <location>
        <begin position="1370"/>
        <end position="1583"/>
    </location>
</feature>
<comment type="subcellular location">
    <subcellularLocation>
        <location evidence="1">Secreted</location>
    </subcellularLocation>
</comment>
<protein>
    <submittedName>
        <fullName evidence="4">Cyclolysin</fullName>
    </submittedName>
</protein>
<dbReference type="InterPro" id="IPR001759">
    <property type="entry name" value="PTX_dom"/>
</dbReference>
<dbReference type="SUPFAM" id="SSF51120">
    <property type="entry name" value="beta-Roll"/>
    <property type="match status" value="7"/>
</dbReference>
<dbReference type="EMBL" id="CYTW01000001">
    <property type="protein sequence ID" value="CUJ90863.1"/>
    <property type="molecule type" value="Genomic_DNA"/>
</dbReference>
<proteinExistence type="predicted"/>
<keyword evidence="5" id="KW-1185">Reference proteome</keyword>
<dbReference type="PRINTS" id="PR00895">
    <property type="entry name" value="PENTAXIN"/>
</dbReference>
<dbReference type="InterPro" id="IPR013320">
    <property type="entry name" value="ConA-like_dom_sf"/>
</dbReference>
<dbReference type="GO" id="GO:0005576">
    <property type="term" value="C:extracellular region"/>
    <property type="evidence" value="ECO:0007669"/>
    <property type="project" value="UniProtKB-SubCell"/>
</dbReference>
<evidence type="ECO:0000256" key="2">
    <source>
        <dbReference type="ARBA" id="ARBA00022525"/>
    </source>
</evidence>
<dbReference type="Proteomes" id="UP000051870">
    <property type="component" value="Unassembled WGS sequence"/>
</dbReference>
<sequence length="1811" mass="189655">MLPNLNQYAVNVDRLISYLEDHESKLENTEIVLDALGDLQEAMEEAAGDARRIDSFIDDLRGVATFIKLFPPTRSIGSSLDRILDKVAARTEDIAEALENHSREISIFGAAIDTASGAVTVLQLSVANDLGDVNSIRASLLDLQEAVSEDPAGLDPRTQSALASMEELMGELNTRFPEDALEEMTDAVDALDVALAVFAGMDVVVGQFRDAIDSVAGKLAGIGDPLGDIVDALDPLLWVLERAEAAIDAVVSPILDPITEALGIDALLDSVDAAIGGLLPNLNLLNPLNGLTPDFNSIFGESPDFEQPMISLIEDIYGARDDLPGTDPTQFVAARIFGERSYLGPLLGEGSADPDVLLGQNDLIFWQNFLSGDADDDVLSAGIGSDTLLGGTGDDVLINAGGDDSLVGGANFDTLYTHAPLSEFSFTTETLFYDGAEHDILHLNHLGGYLGGLILNFGQDEVVDVESFVFGLTVVTYDQLATAVRVNYDQSNEVPGTADDDLMLGGIQADVYNGRGGDDILIASQGFDTLNGGSGTDLIDYSAFSSGVRVALRGADASRLGGMSDSFNSIENVLGSSLNDLLIGSDGANRLNGTRGDDTLAGLSGNDILVTGQGADIAAGGAGNDLLQSFHGLDLFLAGRGDDTYRFGPDQNAGDLIFYSMGNPDLRGGVAASAFASLLNADPTLSLPYRISVNTVDPDLARILKYDNAGTLIGTDQAATIGANIVGTERNDTFTVGSHFALYAGGLGHDSFVGLADNLRDRIVDDEVVPLGLRAFGGEGSDRFTSYTMEENFVGGAGNDRYIYVEDDTATDAMRQTFDDRQTSYFFGGAAPTDFGQIDETVDPDTGLPVFTPRELGSFDPDALVDSGLDTLDLSAGERYWLIDVENGLVTSRDFIGRDGVSAFGNVDNELRFYGVEVFLGGDLNDWLVHGDSNITFWAGAGRDTILPGVGGGTGNLRAYGGQDDDYFNSGLGLDSLYGDEGDDFLRNNGNTSQTPGAFEVLEGGTGNDFLTVGSNGRVYSGALTNFDGGEGQDWAEFYLDTGQRFSINLGGTGYTIDGIGAGFTGIEGIIVHGANAEVNGTIGSDAIQTGEGNDQINGYTGDDIISSGGGDDTLMGGAGNDILAPGFGNATVDGGAGEDALELHGRFDYRDGQGVSFRDTDTRNIGWSINLASGEIVSNGGDRVTFSGIERFEGGWGDDTILGTAEGDYLSGHGRNDSVDGGLGADTLLGGDGNDTVFGGDGDDIINPGTGYDHVYGGAGYDVLQLDANMEGVILMGHMGVATGVAYESIEVAPGVGIFTTTAYPSVDHFSGFEEIILTKQGDYAEGSSGADNIQGVLGDDTLIGLGGSDTLSGGGGNDLLIGGGPFTLPAMAHMDQTGGAAGLRIDNFDDMPIDALTFEVLVQTEPSFQQYALMSYAVSRSTNEFLLITDATETTLDIWINNELIPTDVAVADIFDGDLHRLSVTWTASSGWLQVFLDGSLLWEEWNIDEARTPISAGGTLIFGQDQDGNAPGGGFSTAQALHGAIGDIRIFEGQRSEEQIAENALLDTGSLRDDSRLVASWQFDPDAPDQQISLGDPLTTFGTVSVEELSDRAGQDTSDLLMGGDGADTLIGGADNDTLIGGDSEDDLRDEIYGGTGNDNIDGGYGNDELRGDAGNDTIAGGFGADTVIGGRGNDTLTGSAFSDQVFGGDGSDFVNGGFGHDLVNGGAGADRFFHIGVADHGSDWIQDYDAAEGDVLHFGINSATRSQFQINTTHTATAAGERSGNDSIEEAFVIYRPTGQIMWALVDGDGQSSINLRIGSEVYDLLA</sequence>
<dbReference type="RefSeq" id="WP_058310444.1">
    <property type="nucleotide sequence ID" value="NZ_CYTW01000001.1"/>
</dbReference>
<dbReference type="PANTHER" id="PTHR38340:SF1">
    <property type="entry name" value="S-LAYER PROTEIN"/>
    <property type="match status" value="1"/>
</dbReference>
<dbReference type="InterPro" id="IPR011049">
    <property type="entry name" value="Serralysin-like_metalloprot_C"/>
</dbReference>
<evidence type="ECO:0000259" key="3">
    <source>
        <dbReference type="PROSITE" id="PS51828"/>
    </source>
</evidence>
<dbReference type="Gene3D" id="2.150.10.10">
    <property type="entry name" value="Serralysin-like metalloprotease, C-terminal"/>
    <property type="match status" value="7"/>
</dbReference>
<dbReference type="Gene3D" id="2.60.120.200">
    <property type="match status" value="1"/>
</dbReference>
<dbReference type="Pfam" id="PF00353">
    <property type="entry name" value="HemolysinCabind"/>
    <property type="match status" value="12"/>
</dbReference>
<accession>A0A0P1I5B2</accession>
<dbReference type="PROSITE" id="PS51828">
    <property type="entry name" value="PTX_2"/>
    <property type="match status" value="1"/>
</dbReference>
<dbReference type="PRINTS" id="PR00313">
    <property type="entry name" value="CABNDNGRPT"/>
</dbReference>
<dbReference type="PANTHER" id="PTHR38340">
    <property type="entry name" value="S-LAYER PROTEIN"/>
    <property type="match status" value="1"/>
</dbReference>
<dbReference type="Pfam" id="PF00354">
    <property type="entry name" value="Pentaxin"/>
    <property type="match status" value="1"/>
</dbReference>
<evidence type="ECO:0000313" key="4">
    <source>
        <dbReference type="EMBL" id="CUJ90863.1"/>
    </source>
</evidence>
<dbReference type="PROSITE" id="PS00330">
    <property type="entry name" value="HEMOLYSIN_CALCIUM"/>
    <property type="match status" value="5"/>
</dbReference>
<dbReference type="GeneID" id="83880359"/>
<keyword evidence="2" id="KW-0964">Secreted</keyword>
<evidence type="ECO:0000256" key="1">
    <source>
        <dbReference type="ARBA" id="ARBA00004613"/>
    </source>
</evidence>
<gene>
    <name evidence="4" type="primary">cya_14</name>
    <name evidence="4" type="ORF">PH7735_01301</name>
</gene>
<dbReference type="InterPro" id="IPR001343">
    <property type="entry name" value="Hemolysn_Ca-bd"/>
</dbReference>
<dbReference type="SUPFAM" id="SSF49899">
    <property type="entry name" value="Concanavalin A-like lectins/glucanases"/>
    <property type="match status" value="1"/>
</dbReference>
<dbReference type="GO" id="GO:0005509">
    <property type="term" value="F:calcium ion binding"/>
    <property type="evidence" value="ECO:0007669"/>
    <property type="project" value="InterPro"/>
</dbReference>